<dbReference type="PANTHER" id="PTHR12697">
    <property type="entry name" value="PBS LYASE HEAT-LIKE PROTEIN"/>
    <property type="match status" value="1"/>
</dbReference>
<dbReference type="SMART" id="SM00567">
    <property type="entry name" value="EZ_HEAT"/>
    <property type="match status" value="10"/>
</dbReference>
<evidence type="ECO:0000313" key="4">
    <source>
        <dbReference type="EMBL" id="RCK80355.1"/>
    </source>
</evidence>
<dbReference type="InterPro" id="IPR004155">
    <property type="entry name" value="PBS_lyase_HEAT"/>
</dbReference>
<dbReference type="InterPro" id="IPR011990">
    <property type="entry name" value="TPR-like_helical_dom_sf"/>
</dbReference>
<proteinExistence type="predicted"/>
<accession>A0A367ZQD6</accession>
<dbReference type="InterPro" id="IPR016024">
    <property type="entry name" value="ARM-type_fold"/>
</dbReference>
<dbReference type="EMBL" id="QOQW01000006">
    <property type="protein sequence ID" value="RCK80355.1"/>
    <property type="molecule type" value="Genomic_DNA"/>
</dbReference>
<dbReference type="SMART" id="SM00028">
    <property type="entry name" value="TPR"/>
    <property type="match status" value="5"/>
</dbReference>
<dbReference type="Gene3D" id="1.25.40.10">
    <property type="entry name" value="Tetratricopeptide repeat domain"/>
    <property type="match status" value="1"/>
</dbReference>
<comment type="function">
    <text evidence="1">Catalyzes the hydroxylation of the N(6)-(4-aminobutyl)-L-lysine intermediate produced by deoxyhypusine synthase/DHPS on a critical lysine of the eukaryotic translation initiation factor 5A/eIF-5A. This is the second step of the post-translational modification of that lysine into an unusual amino acid residue named hypusine. Hypusination is unique to mature eIF-5A factor and is essential for its function.</text>
</comment>
<dbReference type="InterPro" id="IPR021133">
    <property type="entry name" value="HEAT_type_2"/>
</dbReference>
<keyword evidence="2" id="KW-0802">TPR repeat</keyword>
<gene>
    <name evidence="4" type="ORF">OZSIB_3101</name>
</gene>
<dbReference type="Pfam" id="PF13646">
    <property type="entry name" value="HEAT_2"/>
    <property type="match status" value="4"/>
</dbReference>
<dbReference type="GO" id="GO:0016491">
    <property type="term" value="F:oxidoreductase activity"/>
    <property type="evidence" value="ECO:0007669"/>
    <property type="project" value="TreeGrafter"/>
</dbReference>
<protein>
    <submittedName>
        <fullName evidence="4">Uncharacterized protein</fullName>
    </submittedName>
</protein>
<dbReference type="Gene3D" id="1.25.10.10">
    <property type="entry name" value="Leucine-rich Repeat Variant"/>
    <property type="match status" value="4"/>
</dbReference>
<dbReference type="PROSITE" id="PS50005">
    <property type="entry name" value="TPR"/>
    <property type="match status" value="4"/>
</dbReference>
<dbReference type="PROSITE" id="PS50077">
    <property type="entry name" value="HEAT_REPEAT"/>
    <property type="match status" value="2"/>
</dbReference>
<dbReference type="PANTHER" id="PTHR12697:SF5">
    <property type="entry name" value="DEOXYHYPUSINE HYDROXYLASE"/>
    <property type="match status" value="1"/>
</dbReference>
<evidence type="ECO:0000256" key="2">
    <source>
        <dbReference type="PROSITE-ProRule" id="PRU00339"/>
    </source>
</evidence>
<name>A0A367ZQD6_9BACT</name>
<dbReference type="SUPFAM" id="SSF48452">
    <property type="entry name" value="TPR-like"/>
    <property type="match status" value="1"/>
</dbReference>
<dbReference type="InterPro" id="IPR011989">
    <property type="entry name" value="ARM-like"/>
</dbReference>
<dbReference type="AlphaFoldDB" id="A0A367ZQD6"/>
<evidence type="ECO:0000256" key="1">
    <source>
        <dbReference type="ARBA" id="ARBA00045876"/>
    </source>
</evidence>
<feature type="repeat" description="TPR" evidence="2">
    <location>
        <begin position="645"/>
        <end position="678"/>
    </location>
</feature>
<dbReference type="Proteomes" id="UP000252355">
    <property type="component" value="Unassembled WGS sequence"/>
</dbReference>
<feature type="region of interest" description="Disordered" evidence="3">
    <location>
        <begin position="491"/>
        <end position="542"/>
    </location>
</feature>
<sequence>MDKPQTDAILAKLAPLLGTLIDTFQRGDYAQRREAAIALSKFKGERATDFLLRTYETDNIQDFMALALGNLESSKAVSLLVSALNDSQQEVRFNAAQALGMIKNDEALNVLMEALNEYADANVTGGSQRSGGRLFFEEEAIISAITALGRLKSHFAIPLLKRLLAQEKSPRIRSTIIMALGAMANERLLPIFQSALRDEDARVRANAIEAIEAIKSSSIVGIIQPYLEDPNNRVRANVAKAIFKYGDFDVSETLTQMLSHPDKWFRGSAAYAMGEIRDVRFIPKLAQALKDEDPDVRRNATNALRKIESPNAVGHLIPLLDDPNFDVRVQAVIALARCSPQRAVDLLAQKLPSETNSIVRATIVSALGDCAGPGHRDLLVRSLDDPDPRVVANAIEAIQKLSRQKPEAALVHRFKELLSHEDNRVKTNVIKTLWLWNEFSVLDNLQTLLTRNDAKHRQSGIFVLGEIGRAISQNPSLAAAVNDLIAHLVEGTGPTGQPGPAAPRPTAQESVARPEAPAAAPAAPAEQAPPVAPSEAARPAPSFERELELAASAVQAKEFASAEKIYQKILAADPDHLQATIGLANLYFQVKKFPEAARFYEKILALHPNSAKAHYNLGTIAYLQKEYEKAREHLLRALHIYPKLLGGYLILAQIYQQGGHTAESIQLLSKAIELSPRNPVLYQKLAMLHLQAREYPQAIEVLTRAVALSPLDVESNLMLAFCYSLTGDPAAAFAAMDATLRACAQSPQPDESLKALMQSYLFVKSTLDQS</sequence>
<feature type="repeat" description="TPR" evidence="2">
    <location>
        <begin position="577"/>
        <end position="610"/>
    </location>
</feature>
<evidence type="ECO:0000256" key="3">
    <source>
        <dbReference type="SAM" id="MobiDB-lite"/>
    </source>
</evidence>
<organism evidence="4 5">
    <name type="scientific">Candidatus Ozemobacter sibiricus</name>
    <dbReference type="NCBI Taxonomy" id="2268124"/>
    <lineage>
        <taxon>Bacteria</taxon>
        <taxon>Candidatus Ozemobacteria</taxon>
        <taxon>Candidatus Ozemobacterales</taxon>
        <taxon>Candidatus Ozemobacteraceae</taxon>
        <taxon>Candidatus Ozemobacter</taxon>
    </lineage>
</organism>
<dbReference type="InterPro" id="IPR019734">
    <property type="entry name" value="TPR_rpt"/>
</dbReference>
<feature type="compositionally biased region" description="Low complexity" evidence="3">
    <location>
        <begin position="504"/>
        <end position="537"/>
    </location>
</feature>
<dbReference type="Pfam" id="PF13181">
    <property type="entry name" value="TPR_8"/>
    <property type="match status" value="1"/>
</dbReference>
<dbReference type="Pfam" id="PF13432">
    <property type="entry name" value="TPR_16"/>
    <property type="match status" value="2"/>
</dbReference>
<reference evidence="4 5" key="1">
    <citation type="submission" date="2018-05" db="EMBL/GenBank/DDBJ databases">
        <title>A metagenomic window into the 2 km-deep terrestrial subsurface aquifer revealed taxonomically and functionally diverse microbial community comprising novel uncultured bacterial lineages.</title>
        <authorList>
            <person name="Kadnikov V.V."/>
            <person name="Mardanov A.V."/>
            <person name="Beletsky A.V."/>
            <person name="Banks D."/>
            <person name="Pimenov N.V."/>
            <person name="Frank Y.A."/>
            <person name="Karnachuk O.V."/>
            <person name="Ravin N.V."/>
        </authorList>
    </citation>
    <scope>NUCLEOTIDE SEQUENCE [LARGE SCALE GENOMIC DNA]</scope>
    <source>
        <strain evidence="4">BY5</strain>
    </source>
</reference>
<feature type="repeat" description="TPR" evidence="2">
    <location>
        <begin position="611"/>
        <end position="644"/>
    </location>
</feature>
<dbReference type="SUPFAM" id="SSF48371">
    <property type="entry name" value="ARM repeat"/>
    <property type="match status" value="1"/>
</dbReference>
<feature type="repeat" description="TPR" evidence="2">
    <location>
        <begin position="679"/>
        <end position="712"/>
    </location>
</feature>
<evidence type="ECO:0000313" key="5">
    <source>
        <dbReference type="Proteomes" id="UP000252355"/>
    </source>
</evidence>
<comment type="caution">
    <text evidence="4">The sequence shown here is derived from an EMBL/GenBank/DDBJ whole genome shotgun (WGS) entry which is preliminary data.</text>
</comment>